<gene>
    <name evidence="7" type="ORF">SAMN05443639_113154</name>
</gene>
<sequence length="214" mass="23198">MAQRARSRLSREESQERTRTALLDSAREQIATHGVAAASVRSISEAAGFSQGAFYSNFASKEAMLLEVMAEHMRDEAARFGAAVEKALLEAGPNGAGLAAVEALRGYLHTLNTDGNWPMLTIELQLYANRSESFAAQFNTSKTLFQSEIAKTLTHLFTRLKLRPALDPLKLAIGFIALSNGYAVQGNTAAPEGVGEIMFTFLDALIRSSQRTEG</sequence>
<dbReference type="PANTHER" id="PTHR30055">
    <property type="entry name" value="HTH-TYPE TRANSCRIPTIONAL REGULATOR RUTR"/>
    <property type="match status" value="1"/>
</dbReference>
<dbReference type="GO" id="GO:0000976">
    <property type="term" value="F:transcription cis-regulatory region binding"/>
    <property type="evidence" value="ECO:0007669"/>
    <property type="project" value="TreeGrafter"/>
</dbReference>
<evidence type="ECO:0000256" key="4">
    <source>
        <dbReference type="PROSITE-ProRule" id="PRU00335"/>
    </source>
</evidence>
<dbReference type="PANTHER" id="PTHR30055:SF234">
    <property type="entry name" value="HTH-TYPE TRANSCRIPTIONAL REGULATOR BETI"/>
    <property type="match status" value="1"/>
</dbReference>
<dbReference type="GO" id="GO:0003700">
    <property type="term" value="F:DNA-binding transcription factor activity"/>
    <property type="evidence" value="ECO:0007669"/>
    <property type="project" value="TreeGrafter"/>
</dbReference>
<evidence type="ECO:0000313" key="8">
    <source>
        <dbReference type="Proteomes" id="UP000199181"/>
    </source>
</evidence>
<dbReference type="InterPro" id="IPR009057">
    <property type="entry name" value="Homeodomain-like_sf"/>
</dbReference>
<feature type="compositionally biased region" description="Basic and acidic residues" evidence="5">
    <location>
        <begin position="9"/>
        <end position="19"/>
    </location>
</feature>
<dbReference type="PRINTS" id="PR00455">
    <property type="entry name" value="HTHTETR"/>
</dbReference>
<evidence type="ECO:0000256" key="1">
    <source>
        <dbReference type="ARBA" id="ARBA00023015"/>
    </source>
</evidence>
<keyword evidence="8" id="KW-1185">Reference proteome</keyword>
<proteinExistence type="predicted"/>
<feature type="domain" description="HTH tetR-type" evidence="6">
    <location>
        <begin position="16"/>
        <end position="76"/>
    </location>
</feature>
<dbReference type="InterPro" id="IPR001647">
    <property type="entry name" value="HTH_TetR"/>
</dbReference>
<keyword evidence="3" id="KW-0804">Transcription</keyword>
<dbReference type="InterPro" id="IPR036271">
    <property type="entry name" value="Tet_transcr_reg_TetR-rel_C_sf"/>
</dbReference>
<evidence type="ECO:0000313" key="7">
    <source>
        <dbReference type="EMBL" id="SEU28393.1"/>
    </source>
</evidence>
<dbReference type="EMBL" id="FOIJ01000013">
    <property type="protein sequence ID" value="SEU28393.1"/>
    <property type="molecule type" value="Genomic_DNA"/>
</dbReference>
<dbReference type="Pfam" id="PF00440">
    <property type="entry name" value="TetR_N"/>
    <property type="match status" value="1"/>
</dbReference>
<evidence type="ECO:0000256" key="5">
    <source>
        <dbReference type="SAM" id="MobiDB-lite"/>
    </source>
</evidence>
<dbReference type="PROSITE" id="PS50977">
    <property type="entry name" value="HTH_TETR_2"/>
    <property type="match status" value="1"/>
</dbReference>
<keyword evidence="2 4" id="KW-0238">DNA-binding</keyword>
<feature type="DNA-binding region" description="H-T-H motif" evidence="4">
    <location>
        <begin position="39"/>
        <end position="58"/>
    </location>
</feature>
<feature type="region of interest" description="Disordered" evidence="5">
    <location>
        <begin position="1"/>
        <end position="24"/>
    </location>
</feature>
<dbReference type="AlphaFoldDB" id="A0A1I0KRU5"/>
<dbReference type="Proteomes" id="UP000199181">
    <property type="component" value="Unassembled WGS sequence"/>
</dbReference>
<dbReference type="SUPFAM" id="SSF48498">
    <property type="entry name" value="Tetracyclin repressor-like, C-terminal domain"/>
    <property type="match status" value="1"/>
</dbReference>
<dbReference type="SUPFAM" id="SSF46689">
    <property type="entry name" value="Homeodomain-like"/>
    <property type="match status" value="1"/>
</dbReference>
<evidence type="ECO:0000259" key="6">
    <source>
        <dbReference type="PROSITE" id="PS50977"/>
    </source>
</evidence>
<name>A0A1I0KRU5_9BACT</name>
<protein>
    <submittedName>
        <fullName evidence="7">Transcriptional regulator, TetR family</fullName>
    </submittedName>
</protein>
<dbReference type="InterPro" id="IPR050109">
    <property type="entry name" value="HTH-type_TetR-like_transc_reg"/>
</dbReference>
<keyword evidence="1" id="KW-0805">Transcription regulation</keyword>
<accession>A0A1I0KRU5</accession>
<reference evidence="8" key="1">
    <citation type="submission" date="2016-10" db="EMBL/GenBank/DDBJ databases">
        <authorList>
            <person name="Varghese N."/>
            <person name="Submissions S."/>
        </authorList>
    </citation>
    <scope>NUCLEOTIDE SEQUENCE [LARGE SCALE GENOMIC DNA]</scope>
    <source>
        <strain evidence="8">DSM 16858</strain>
    </source>
</reference>
<organism evidence="7 8">
    <name type="scientific">Stigmatella erecta</name>
    <dbReference type="NCBI Taxonomy" id="83460"/>
    <lineage>
        <taxon>Bacteria</taxon>
        <taxon>Pseudomonadati</taxon>
        <taxon>Myxococcota</taxon>
        <taxon>Myxococcia</taxon>
        <taxon>Myxococcales</taxon>
        <taxon>Cystobacterineae</taxon>
        <taxon>Archangiaceae</taxon>
        <taxon>Stigmatella</taxon>
    </lineage>
</organism>
<dbReference type="Gene3D" id="1.10.357.10">
    <property type="entry name" value="Tetracycline Repressor, domain 2"/>
    <property type="match status" value="1"/>
</dbReference>
<evidence type="ECO:0000256" key="3">
    <source>
        <dbReference type="ARBA" id="ARBA00023163"/>
    </source>
</evidence>
<evidence type="ECO:0000256" key="2">
    <source>
        <dbReference type="ARBA" id="ARBA00023125"/>
    </source>
</evidence>